<keyword evidence="2" id="KW-1185">Reference proteome</keyword>
<dbReference type="Proteomes" id="UP001224890">
    <property type="component" value="Unassembled WGS sequence"/>
</dbReference>
<evidence type="ECO:0008006" key="3">
    <source>
        <dbReference type="Google" id="ProtNLM"/>
    </source>
</evidence>
<accession>A0AAJ0EQZ1</accession>
<gene>
    <name evidence="1" type="ORF">BDP55DRAFT_759339</name>
</gene>
<comment type="caution">
    <text evidence="1">The sequence shown here is derived from an EMBL/GenBank/DDBJ whole genome shotgun (WGS) entry which is preliminary data.</text>
</comment>
<organism evidence="1 2">
    <name type="scientific">Colletotrichum godetiae</name>
    <dbReference type="NCBI Taxonomy" id="1209918"/>
    <lineage>
        <taxon>Eukaryota</taxon>
        <taxon>Fungi</taxon>
        <taxon>Dikarya</taxon>
        <taxon>Ascomycota</taxon>
        <taxon>Pezizomycotina</taxon>
        <taxon>Sordariomycetes</taxon>
        <taxon>Hypocreomycetidae</taxon>
        <taxon>Glomerellales</taxon>
        <taxon>Glomerellaceae</taxon>
        <taxon>Colletotrichum</taxon>
        <taxon>Colletotrichum acutatum species complex</taxon>
    </lineage>
</organism>
<dbReference type="EMBL" id="JAHMHR010000079">
    <property type="protein sequence ID" value="KAK1658054.1"/>
    <property type="molecule type" value="Genomic_DNA"/>
</dbReference>
<evidence type="ECO:0000313" key="2">
    <source>
        <dbReference type="Proteomes" id="UP001224890"/>
    </source>
</evidence>
<name>A0AAJ0EQZ1_9PEZI</name>
<dbReference type="AlphaFoldDB" id="A0AAJ0EQZ1"/>
<proteinExistence type="predicted"/>
<sequence>MATPIQQAGLLSFLPVELLLDICSRPDLSINDLKCLRLANRALCGISTSLIFHRVYISNLRRDLEAFRNIMSTPHIASVVRKVVFLEVPDFITYEHEIRYGRTGLDETLYRSTLCHKIADNFCKPNKPYFASDYPDQHTRLLVDAISVYRPLLGSMSKLTTLVSEPISITRLLAFGAYIRNPSEADQHDCEVLLKDATVKHSAWPIVGFRDVFPSLLSGPGLEVSSLVCRKIGMTLFEEGEGVEALIASFGHRGDMGASKFARLTSIDLEFLWKLPIDLPECLAVATGLSRLILRVRKEEESTAYAIDRTKLRK</sequence>
<protein>
    <recommendedName>
        <fullName evidence="3">F-box domain-containing protein</fullName>
    </recommendedName>
</protein>
<reference evidence="1" key="1">
    <citation type="submission" date="2021-06" db="EMBL/GenBank/DDBJ databases">
        <title>Comparative genomics, transcriptomics and evolutionary studies reveal genomic signatures of adaptation to plant cell wall in hemibiotrophic fungi.</title>
        <authorList>
            <consortium name="DOE Joint Genome Institute"/>
            <person name="Baroncelli R."/>
            <person name="Diaz J.F."/>
            <person name="Benocci T."/>
            <person name="Peng M."/>
            <person name="Battaglia E."/>
            <person name="Haridas S."/>
            <person name="Andreopoulos W."/>
            <person name="Labutti K."/>
            <person name="Pangilinan J."/>
            <person name="Floch G.L."/>
            <person name="Makela M.R."/>
            <person name="Henrissat B."/>
            <person name="Grigoriev I.V."/>
            <person name="Crouch J.A."/>
            <person name="De Vries R.P."/>
            <person name="Sukno S.A."/>
            <person name="Thon M.R."/>
        </authorList>
    </citation>
    <scope>NUCLEOTIDE SEQUENCE</scope>
    <source>
        <strain evidence="1">CBS 193.32</strain>
    </source>
</reference>
<dbReference type="RefSeq" id="XP_060422818.1">
    <property type="nucleotide sequence ID" value="XM_060580826.1"/>
</dbReference>
<dbReference type="GeneID" id="85465352"/>
<evidence type="ECO:0000313" key="1">
    <source>
        <dbReference type="EMBL" id="KAK1658054.1"/>
    </source>
</evidence>